<comment type="caution">
    <text evidence="2">The sequence shown here is derived from an EMBL/GenBank/DDBJ whole genome shotgun (WGS) entry which is preliminary data.</text>
</comment>
<proteinExistence type="predicted"/>
<accession>A0ABT0N4Y6</accession>
<dbReference type="RefSeq" id="WP_249248228.1">
    <property type="nucleotide sequence ID" value="NZ_JAKIKT010000002.1"/>
</dbReference>
<evidence type="ECO:0000313" key="2">
    <source>
        <dbReference type="EMBL" id="MCL2913474.1"/>
    </source>
</evidence>
<dbReference type="Pfam" id="PF00581">
    <property type="entry name" value="Rhodanese"/>
    <property type="match status" value="1"/>
</dbReference>
<evidence type="ECO:0000313" key="3">
    <source>
        <dbReference type="Proteomes" id="UP001202831"/>
    </source>
</evidence>
<dbReference type="SMART" id="SM00450">
    <property type="entry name" value="RHOD"/>
    <property type="match status" value="1"/>
</dbReference>
<dbReference type="InterPro" id="IPR036873">
    <property type="entry name" value="Rhodanese-like_dom_sf"/>
</dbReference>
<dbReference type="PANTHER" id="PTHR43031">
    <property type="entry name" value="FAD-DEPENDENT OXIDOREDUCTASE"/>
    <property type="match status" value="1"/>
</dbReference>
<keyword evidence="3" id="KW-1185">Reference proteome</keyword>
<dbReference type="PANTHER" id="PTHR43031:SF16">
    <property type="entry name" value="OXIDOREDUCTASE"/>
    <property type="match status" value="1"/>
</dbReference>
<dbReference type="InterPro" id="IPR050229">
    <property type="entry name" value="GlpE_sulfurtransferase"/>
</dbReference>
<reference evidence="2 3" key="1">
    <citation type="submission" date="2022-01" db="EMBL/GenBank/DDBJ databases">
        <title>Whole genome-based taxonomy of the Shewanellaceae.</title>
        <authorList>
            <person name="Martin-Rodriguez A.J."/>
        </authorList>
    </citation>
    <scope>NUCLEOTIDE SEQUENCE [LARGE SCALE GENOMIC DNA]</scope>
    <source>
        <strain evidence="2 3">DSM 21332</strain>
    </source>
</reference>
<organism evidence="2 3">
    <name type="scientific">Shewanella corallii</name>
    <dbReference type="NCBI Taxonomy" id="560080"/>
    <lineage>
        <taxon>Bacteria</taxon>
        <taxon>Pseudomonadati</taxon>
        <taxon>Pseudomonadota</taxon>
        <taxon>Gammaproteobacteria</taxon>
        <taxon>Alteromonadales</taxon>
        <taxon>Shewanellaceae</taxon>
        <taxon>Shewanella</taxon>
    </lineage>
</organism>
<gene>
    <name evidence="2" type="ORF">L2725_06685</name>
</gene>
<feature type="domain" description="Rhodanese" evidence="1">
    <location>
        <begin position="28"/>
        <end position="124"/>
    </location>
</feature>
<evidence type="ECO:0000259" key="1">
    <source>
        <dbReference type="PROSITE" id="PS50206"/>
    </source>
</evidence>
<dbReference type="EMBL" id="JAKIKT010000002">
    <property type="protein sequence ID" value="MCL2913474.1"/>
    <property type="molecule type" value="Genomic_DNA"/>
</dbReference>
<dbReference type="PROSITE" id="PS50206">
    <property type="entry name" value="RHODANESE_3"/>
    <property type="match status" value="1"/>
</dbReference>
<dbReference type="Proteomes" id="UP001202831">
    <property type="component" value="Unassembled WGS sequence"/>
</dbReference>
<dbReference type="SUPFAM" id="SSF52821">
    <property type="entry name" value="Rhodanese/Cell cycle control phosphatase"/>
    <property type="match status" value="1"/>
</dbReference>
<protein>
    <recommendedName>
        <fullName evidence="1">Rhodanese domain-containing protein</fullName>
    </recommendedName>
</protein>
<dbReference type="InterPro" id="IPR001763">
    <property type="entry name" value="Rhodanese-like_dom"/>
</dbReference>
<dbReference type="Gene3D" id="3.40.250.10">
    <property type="entry name" value="Rhodanese-like domain"/>
    <property type="match status" value="1"/>
</dbReference>
<name>A0ABT0N4Y6_9GAMM</name>
<sequence length="124" mass="13471">MMMINSQQLVNAAKQLIREIAPDELLKTIADVTIIDVREKEELSTGTLPNAIHIPRGTLEMNILKVLPNIGDEQAASTPLVIYCRSGARSALASLTLQSMGFTRVQSLQGGMTAWLDAQLPIAQ</sequence>